<name>A0ACA9LZ62_9GLOM</name>
<evidence type="ECO:0000313" key="1">
    <source>
        <dbReference type="EMBL" id="CAG8552352.1"/>
    </source>
</evidence>
<sequence length="76" mass="8648">FALWDRIKRVHKEPPVILRALLILQAMDSFVYLGGGLFQDQKSPQELLVILRAPSILLVVDSFDYSGGGLFQFWTL</sequence>
<comment type="caution">
    <text evidence="1">The sequence shown here is derived from an EMBL/GenBank/DDBJ whole genome shotgun (WGS) entry which is preliminary data.</text>
</comment>
<dbReference type="EMBL" id="CAJVPU010005760">
    <property type="protein sequence ID" value="CAG8552352.1"/>
    <property type="molecule type" value="Genomic_DNA"/>
</dbReference>
<accession>A0ACA9LZ62</accession>
<dbReference type="Proteomes" id="UP000789702">
    <property type="component" value="Unassembled WGS sequence"/>
</dbReference>
<keyword evidence="2" id="KW-1185">Reference proteome</keyword>
<organism evidence="1 2">
    <name type="scientific">Dentiscutata heterogama</name>
    <dbReference type="NCBI Taxonomy" id="1316150"/>
    <lineage>
        <taxon>Eukaryota</taxon>
        <taxon>Fungi</taxon>
        <taxon>Fungi incertae sedis</taxon>
        <taxon>Mucoromycota</taxon>
        <taxon>Glomeromycotina</taxon>
        <taxon>Glomeromycetes</taxon>
        <taxon>Diversisporales</taxon>
        <taxon>Gigasporaceae</taxon>
        <taxon>Dentiscutata</taxon>
    </lineage>
</organism>
<proteinExistence type="predicted"/>
<reference evidence="1" key="1">
    <citation type="submission" date="2021-06" db="EMBL/GenBank/DDBJ databases">
        <authorList>
            <person name="Kallberg Y."/>
            <person name="Tangrot J."/>
            <person name="Rosling A."/>
        </authorList>
    </citation>
    <scope>NUCLEOTIDE SEQUENCE</scope>
    <source>
        <strain evidence="1">IL203A</strain>
    </source>
</reference>
<gene>
    <name evidence="1" type="ORF">DHETER_LOCUS5283</name>
</gene>
<protein>
    <submittedName>
        <fullName evidence="1">4141_t:CDS:1</fullName>
    </submittedName>
</protein>
<feature type="non-terminal residue" evidence="1">
    <location>
        <position position="1"/>
    </location>
</feature>
<evidence type="ECO:0000313" key="2">
    <source>
        <dbReference type="Proteomes" id="UP000789702"/>
    </source>
</evidence>